<name>A0A4Y1MYC0_9PROT</name>
<proteinExistence type="predicted"/>
<protein>
    <submittedName>
        <fullName evidence="1">Uncharacterized protein</fullName>
    </submittedName>
</protein>
<evidence type="ECO:0000313" key="1">
    <source>
        <dbReference type="EMBL" id="AWV22917.1"/>
    </source>
</evidence>
<accession>A0A4Y1MYC0</accession>
<reference evidence="1" key="1">
    <citation type="submission" date="2017-12" db="EMBL/GenBank/DDBJ databases">
        <authorList>
            <person name="Martens C."/>
            <person name="Dahlstrom E."/>
            <person name="Barbian K."/>
            <person name="Sykora L."/>
            <person name="Ricklefs S."/>
            <person name="Bruno D."/>
            <person name="Anzick I."/>
            <person name="Myles I."/>
            <person name="Datta S.K."/>
        </authorList>
    </citation>
    <scope>NUCLEOTIDE SEQUENCE</scope>
    <source>
        <strain evidence="1">AD2</strain>
    </source>
</reference>
<sequence>MVVLFPRGTPAGGFATSIAERDNLLTPLEVHRVRQGNLAAPSGHANPFFGAATGNRHTAWQRCHAPRGRRCRLPHR</sequence>
<dbReference type="AlphaFoldDB" id="A0A4Y1MYC0"/>
<gene>
    <name evidence="1" type="ORF">RADP37_05560</name>
</gene>
<dbReference type="EMBL" id="CP025189">
    <property type="protein sequence ID" value="AWV22917.1"/>
    <property type="molecule type" value="Genomic_DNA"/>
</dbReference>
<organism evidence="1">
    <name type="scientific">Roseomonas mucosa</name>
    <dbReference type="NCBI Taxonomy" id="207340"/>
    <lineage>
        <taxon>Bacteria</taxon>
        <taxon>Pseudomonadati</taxon>
        <taxon>Pseudomonadota</taxon>
        <taxon>Alphaproteobacteria</taxon>
        <taxon>Acetobacterales</taxon>
        <taxon>Roseomonadaceae</taxon>
        <taxon>Roseomonas</taxon>
    </lineage>
</organism>